<feature type="region of interest" description="Disordered" evidence="1">
    <location>
        <begin position="547"/>
        <end position="573"/>
    </location>
</feature>
<feature type="compositionally biased region" description="Basic and acidic residues" evidence="1">
    <location>
        <begin position="741"/>
        <end position="761"/>
    </location>
</feature>
<feature type="region of interest" description="Disordered" evidence="1">
    <location>
        <begin position="454"/>
        <end position="530"/>
    </location>
</feature>
<proteinExistence type="predicted"/>
<feature type="compositionally biased region" description="Basic and acidic residues" evidence="1">
    <location>
        <begin position="341"/>
        <end position="360"/>
    </location>
</feature>
<feature type="compositionally biased region" description="Polar residues" evidence="1">
    <location>
        <begin position="516"/>
        <end position="526"/>
    </location>
</feature>
<feature type="compositionally biased region" description="Polar residues" evidence="1">
    <location>
        <begin position="454"/>
        <end position="481"/>
    </location>
</feature>
<feature type="compositionally biased region" description="Basic and acidic residues" evidence="1">
    <location>
        <begin position="605"/>
        <end position="636"/>
    </location>
</feature>
<dbReference type="VEuPathDB" id="MicrosporidiaDB:THOM_0520"/>
<dbReference type="InParanoid" id="L7K076"/>
<dbReference type="AlphaFoldDB" id="L7K076"/>
<feature type="compositionally biased region" description="Basic and acidic residues" evidence="1">
    <location>
        <begin position="643"/>
        <end position="661"/>
    </location>
</feature>
<feature type="compositionally biased region" description="Low complexity" evidence="1">
    <location>
        <begin position="331"/>
        <end position="340"/>
    </location>
</feature>
<reference evidence="3 4" key="1">
    <citation type="journal article" date="2012" name="PLoS Pathog.">
        <title>The genome of the obligate intracellular parasite Trachipleistophora hominis: new insights into microsporidian genome dynamics and reductive evolution.</title>
        <authorList>
            <person name="Heinz E."/>
            <person name="Williams T.A."/>
            <person name="Nakjang S."/>
            <person name="Noel C.J."/>
            <person name="Swan D.C."/>
            <person name="Goldberg A.V."/>
            <person name="Harris S.R."/>
            <person name="Weinmaier T."/>
            <person name="Markert S."/>
            <person name="Becher D."/>
            <person name="Bernhardt J."/>
            <person name="Dagan T."/>
            <person name="Hacker C."/>
            <person name="Lucocq J.M."/>
            <person name="Schweder T."/>
            <person name="Rattei T."/>
            <person name="Hall N."/>
            <person name="Hirt R.P."/>
            <person name="Embley T.M."/>
        </authorList>
    </citation>
    <scope>NUCLEOTIDE SEQUENCE [LARGE SCALE GENOMIC DNA]</scope>
</reference>
<feature type="domain" description="SCP" evidence="2">
    <location>
        <begin position="21"/>
        <end position="128"/>
    </location>
</feature>
<evidence type="ECO:0000259" key="2">
    <source>
        <dbReference type="Pfam" id="PF00188"/>
    </source>
</evidence>
<gene>
    <name evidence="3" type="ORF">THOM_0520</name>
</gene>
<feature type="region of interest" description="Disordered" evidence="1">
    <location>
        <begin position="298"/>
        <end position="431"/>
    </location>
</feature>
<dbReference type="Pfam" id="PF00188">
    <property type="entry name" value="CAP"/>
    <property type="match status" value="1"/>
</dbReference>
<feature type="compositionally biased region" description="Basic and acidic residues" evidence="1">
    <location>
        <begin position="668"/>
        <end position="726"/>
    </location>
</feature>
<dbReference type="InterPro" id="IPR014044">
    <property type="entry name" value="CAP_dom"/>
</dbReference>
<accession>L7K076</accession>
<feature type="compositionally biased region" description="Polar residues" evidence="1">
    <location>
        <begin position="871"/>
        <end position="890"/>
    </location>
</feature>
<feature type="region of interest" description="Disordered" evidence="1">
    <location>
        <begin position="741"/>
        <end position="765"/>
    </location>
</feature>
<keyword evidence="4" id="KW-1185">Reference proteome</keyword>
<dbReference type="Gene3D" id="3.40.33.10">
    <property type="entry name" value="CAP"/>
    <property type="match status" value="1"/>
</dbReference>
<dbReference type="PANTHER" id="PTHR31157:SF1">
    <property type="entry name" value="SCP DOMAIN-CONTAINING PROTEIN"/>
    <property type="match status" value="1"/>
</dbReference>
<protein>
    <submittedName>
        <fullName evidence="3">Putative CAP domain protein</fullName>
    </submittedName>
</protein>
<dbReference type="HOGENOM" id="CLU_305694_0_0_1"/>
<name>L7K076_TRAHO</name>
<feature type="region of interest" description="Disordered" evidence="1">
    <location>
        <begin position="777"/>
        <end position="899"/>
    </location>
</feature>
<evidence type="ECO:0000313" key="3">
    <source>
        <dbReference type="EMBL" id="ELQ76492.1"/>
    </source>
</evidence>
<dbReference type="EMBL" id="JH993845">
    <property type="protein sequence ID" value="ELQ76492.1"/>
    <property type="molecule type" value="Genomic_DNA"/>
</dbReference>
<feature type="compositionally biased region" description="Basic and acidic residues" evidence="1">
    <location>
        <begin position="304"/>
        <end position="330"/>
    </location>
</feature>
<dbReference type="InterPro" id="IPR035940">
    <property type="entry name" value="CAP_sf"/>
</dbReference>
<dbReference type="Proteomes" id="UP000011185">
    <property type="component" value="Unassembled WGS sequence"/>
</dbReference>
<dbReference type="CDD" id="cd05379">
    <property type="entry name" value="CAP_bacterial"/>
    <property type="match status" value="1"/>
</dbReference>
<dbReference type="SUPFAM" id="SSF55797">
    <property type="entry name" value="PR-1-like"/>
    <property type="match status" value="1"/>
</dbReference>
<dbReference type="PANTHER" id="PTHR31157">
    <property type="entry name" value="SCP DOMAIN-CONTAINING PROTEIN"/>
    <property type="match status" value="1"/>
</dbReference>
<sequence length="970" mass="107846">MLPLITIAVHTLTIYTSLLTITNEYRAQNALAPLAVHPSLTRAASQQANTMCTRKSLVHNNLSGRLAAVDFVGARIGENIARSVENDEHRVFEVWLKSEMHRDNIVGDYEFVGEGKCVDGDGYFYYVEIFGRRARDTDGKDCGDGTSCGEIGARTGISAVKYDVPEQHGNTVKYDDGNTKTKRTIRLIIDRSSSNDNHPKNDPNTPNTIGYISSYGANTGYNTNTISYSDFLVYYDQFLKNYLSSLQTKDECTIKEINEKLKSIDGQLSRLLGRGNEREVNGGNDKCSGSCGVRGGGYEPVYDDNVKNVSDDKEGDKSRDNGRNENDDNVKNVNDQNVKNVNDDKEGDKSRDNGKKENNDNAKNVNDTDINKINDKPENDNNSTSKNINKVNNRSENENKNGNKNTADEGDSNTSSPEKPKNDVRVPIVVSDKKNEKRRNVLLINLKDLLGNIPNTSIIDENTNNDKGNGEMATNTQQNKGPDNRNDDENGGNANDKGENGGNNTKNSTKSKDDQNASAKNENNGEINMGSDVKGLAEILEHLKIGKKTENSNVDPENGKESAGQSNDKHEMDDDLRFVIKIGNNGIENENEINKLISVLKKIAEGKDTPTNEGGDKNKQGELERQNEDGKNKQEELEGQNGDGKRKTEEKDNGDKNKQEELEGQNGDGKKKPEQNEDGKNKQEESDKQNGDGKRKTEEKDNGDKNKQKQAEKQNKENENDETGKELILKELISLIGKLERIRTGESAKDLKKEEQSENKPEILNWVKGLKSIIEKYNEESGDKAKNGHENERERIDDRNKNGKMSKDGDTSKDNQSKRSDKDKNDGEKTMSNSPDDSDKNKNSSMNRKETVSNSPDDGKKTKDGDETNDQNGDGNKNAARNSTGNSRPANTVKIRKRYNPFSLNQTKITTKLAELCRLLSASDKMNSFNYTNMSKLCTENENGLDDEVYGSNDQIEIGVPLYYGAQLMD</sequence>
<evidence type="ECO:0000313" key="4">
    <source>
        <dbReference type="Proteomes" id="UP000011185"/>
    </source>
</evidence>
<dbReference type="OrthoDB" id="568194at2759"/>
<dbReference type="OMA" id="NTEEFNG"/>
<feature type="region of interest" description="Disordered" evidence="1">
    <location>
        <begin position="605"/>
        <end position="726"/>
    </location>
</feature>
<dbReference type="STRING" id="72359.L7K076"/>
<organism evidence="3 4">
    <name type="scientific">Trachipleistophora hominis</name>
    <name type="common">Microsporidian parasite</name>
    <dbReference type="NCBI Taxonomy" id="72359"/>
    <lineage>
        <taxon>Eukaryota</taxon>
        <taxon>Fungi</taxon>
        <taxon>Fungi incertae sedis</taxon>
        <taxon>Microsporidia</taxon>
        <taxon>Pleistophoridae</taxon>
        <taxon>Trachipleistophora</taxon>
    </lineage>
</organism>
<feature type="compositionally biased region" description="Basic and acidic residues" evidence="1">
    <location>
        <begin position="837"/>
        <end position="866"/>
    </location>
</feature>
<evidence type="ECO:0000256" key="1">
    <source>
        <dbReference type="SAM" id="MobiDB-lite"/>
    </source>
</evidence>
<feature type="compositionally biased region" description="Basic and acidic residues" evidence="1">
    <location>
        <begin position="369"/>
        <end position="379"/>
    </location>
</feature>
<feature type="compositionally biased region" description="Basic and acidic residues" evidence="1">
    <location>
        <begin position="777"/>
        <end position="829"/>
    </location>
</feature>